<dbReference type="AlphaFoldDB" id="A0A1Y2AB78"/>
<evidence type="ECO:0000256" key="3">
    <source>
        <dbReference type="ARBA" id="ARBA00022989"/>
    </source>
</evidence>
<dbReference type="EMBL" id="MCFA01000002">
    <property type="protein sequence ID" value="ORY19540.1"/>
    <property type="molecule type" value="Genomic_DNA"/>
</dbReference>
<keyword evidence="4 6" id="KW-0472">Membrane</keyword>
<protein>
    <recommendedName>
        <fullName evidence="9">Mid2 domain-containing protein</fullName>
    </recommendedName>
</protein>
<evidence type="ECO:0000256" key="1">
    <source>
        <dbReference type="ARBA" id="ARBA00004167"/>
    </source>
</evidence>
<evidence type="ECO:0000256" key="5">
    <source>
        <dbReference type="SAM" id="MobiDB-lite"/>
    </source>
</evidence>
<feature type="compositionally biased region" description="Low complexity" evidence="5">
    <location>
        <begin position="139"/>
        <end position="179"/>
    </location>
</feature>
<name>A0A1Y2AB78_9PLEO</name>
<evidence type="ECO:0000256" key="2">
    <source>
        <dbReference type="ARBA" id="ARBA00022692"/>
    </source>
</evidence>
<dbReference type="GO" id="GO:0016020">
    <property type="term" value="C:membrane"/>
    <property type="evidence" value="ECO:0007669"/>
    <property type="project" value="UniProtKB-SubCell"/>
</dbReference>
<organism evidence="7 8">
    <name type="scientific">Clohesyomyces aquaticus</name>
    <dbReference type="NCBI Taxonomy" id="1231657"/>
    <lineage>
        <taxon>Eukaryota</taxon>
        <taxon>Fungi</taxon>
        <taxon>Dikarya</taxon>
        <taxon>Ascomycota</taxon>
        <taxon>Pezizomycotina</taxon>
        <taxon>Dothideomycetes</taxon>
        <taxon>Pleosporomycetidae</taxon>
        <taxon>Pleosporales</taxon>
        <taxon>Lindgomycetaceae</taxon>
        <taxon>Clohesyomyces</taxon>
    </lineage>
</organism>
<evidence type="ECO:0008006" key="9">
    <source>
        <dbReference type="Google" id="ProtNLM"/>
    </source>
</evidence>
<keyword evidence="3 6" id="KW-1133">Transmembrane helix</keyword>
<dbReference type="STRING" id="1231657.A0A1Y2AB78"/>
<evidence type="ECO:0000256" key="4">
    <source>
        <dbReference type="ARBA" id="ARBA00023136"/>
    </source>
</evidence>
<dbReference type="InterPro" id="IPR051694">
    <property type="entry name" value="Immunoregulatory_rcpt-like"/>
</dbReference>
<sequence>MHLAAPMATVTSAPHLEARASYSMGGLLGWYSGATGWEELTCNSVEVYTKSNSYAGCYGTDYLSSMGLRVNCKNAFSASSTNVDVTLTCTDTSWPCVTQTIIQTQPNLGSSLYNYACGAEGAFAAFTIFRTTQAQVSSTSAPSSSSSSSASPSSNSPVVMPTASTTGPAPSTTTGAPPSSGGGTNTGAIAGGVVGGVAFIAFAAILAWWLLTRRKNKNVDTPAYVAPAYGDQGGNYGMVGQQKYPPGYPVHGYQTSELPAEGQLHQLDGHPYRPPGGYGYSELPATVPK</sequence>
<dbReference type="PANTHER" id="PTHR15549:SF26">
    <property type="entry name" value="AXIAL BUDDING PATTERN PROTEIN 2-RELATED"/>
    <property type="match status" value="1"/>
</dbReference>
<evidence type="ECO:0000256" key="6">
    <source>
        <dbReference type="SAM" id="Phobius"/>
    </source>
</evidence>
<reference evidence="7 8" key="1">
    <citation type="submission" date="2016-07" db="EMBL/GenBank/DDBJ databases">
        <title>Pervasive Adenine N6-methylation of Active Genes in Fungi.</title>
        <authorList>
            <consortium name="DOE Joint Genome Institute"/>
            <person name="Mondo S.J."/>
            <person name="Dannebaum R.O."/>
            <person name="Kuo R.C."/>
            <person name="Labutti K."/>
            <person name="Haridas S."/>
            <person name="Kuo A."/>
            <person name="Salamov A."/>
            <person name="Ahrendt S.R."/>
            <person name="Lipzen A."/>
            <person name="Sullivan W."/>
            <person name="Andreopoulos W.B."/>
            <person name="Clum A."/>
            <person name="Lindquist E."/>
            <person name="Daum C."/>
            <person name="Ramamoorthy G.K."/>
            <person name="Gryganskyi A."/>
            <person name="Culley D."/>
            <person name="Magnuson J.K."/>
            <person name="James T.Y."/>
            <person name="O'Malley M.A."/>
            <person name="Stajich J.E."/>
            <person name="Spatafora J.W."/>
            <person name="Visel A."/>
            <person name="Grigoriev I.V."/>
        </authorList>
    </citation>
    <scope>NUCLEOTIDE SEQUENCE [LARGE SCALE GENOMIC DNA]</scope>
    <source>
        <strain evidence="7 8">CBS 115471</strain>
    </source>
</reference>
<dbReference type="Proteomes" id="UP000193144">
    <property type="component" value="Unassembled WGS sequence"/>
</dbReference>
<proteinExistence type="predicted"/>
<keyword evidence="8" id="KW-1185">Reference proteome</keyword>
<feature type="region of interest" description="Disordered" evidence="5">
    <location>
        <begin position="139"/>
        <end position="183"/>
    </location>
</feature>
<dbReference type="PANTHER" id="PTHR15549">
    <property type="entry name" value="PAIRED IMMUNOGLOBULIN-LIKE TYPE 2 RECEPTOR"/>
    <property type="match status" value="1"/>
</dbReference>
<dbReference type="OrthoDB" id="5426424at2759"/>
<comment type="caution">
    <text evidence="7">The sequence shown here is derived from an EMBL/GenBank/DDBJ whole genome shotgun (WGS) entry which is preliminary data.</text>
</comment>
<dbReference type="GO" id="GO:0071944">
    <property type="term" value="C:cell periphery"/>
    <property type="evidence" value="ECO:0007669"/>
    <property type="project" value="UniProtKB-ARBA"/>
</dbReference>
<comment type="subcellular location">
    <subcellularLocation>
        <location evidence="1">Membrane</location>
        <topology evidence="1">Single-pass membrane protein</topology>
    </subcellularLocation>
</comment>
<feature type="transmembrane region" description="Helical" evidence="6">
    <location>
        <begin position="188"/>
        <end position="211"/>
    </location>
</feature>
<accession>A0A1Y2AB78</accession>
<keyword evidence="2 6" id="KW-0812">Transmembrane</keyword>
<evidence type="ECO:0000313" key="8">
    <source>
        <dbReference type="Proteomes" id="UP000193144"/>
    </source>
</evidence>
<gene>
    <name evidence="7" type="ORF">BCR34DRAFT_133670</name>
</gene>
<evidence type="ECO:0000313" key="7">
    <source>
        <dbReference type="EMBL" id="ORY19540.1"/>
    </source>
</evidence>